<reference evidence="1 2" key="1">
    <citation type="journal article" date="2016" name="Sci. Rep.">
        <title>The genome sequence of the outbreeding globe artichoke constructed de novo incorporating a phase-aware low-pass sequencing strategy of F1 progeny.</title>
        <authorList>
            <person name="Scaglione D."/>
            <person name="Reyes-Chin-Wo S."/>
            <person name="Acquadro A."/>
            <person name="Froenicke L."/>
            <person name="Portis E."/>
            <person name="Beitel C."/>
            <person name="Tirone M."/>
            <person name="Mauro R."/>
            <person name="Lo Monaco A."/>
            <person name="Mauromicale G."/>
            <person name="Faccioli P."/>
            <person name="Cattivelli L."/>
            <person name="Rieseberg L."/>
            <person name="Michelmore R."/>
            <person name="Lanteri S."/>
        </authorList>
    </citation>
    <scope>NUCLEOTIDE SEQUENCE [LARGE SCALE GENOMIC DNA]</scope>
    <source>
        <strain evidence="1">2C</strain>
    </source>
</reference>
<dbReference type="EMBL" id="LEKV01003455">
    <property type="protein sequence ID" value="KVH99535.1"/>
    <property type="molecule type" value="Genomic_DNA"/>
</dbReference>
<dbReference type="Proteomes" id="UP000243975">
    <property type="component" value="Unassembled WGS sequence"/>
</dbReference>
<organism evidence="1 2">
    <name type="scientific">Cynara cardunculus var. scolymus</name>
    <name type="common">Globe artichoke</name>
    <name type="synonym">Cynara scolymus</name>
    <dbReference type="NCBI Taxonomy" id="59895"/>
    <lineage>
        <taxon>Eukaryota</taxon>
        <taxon>Viridiplantae</taxon>
        <taxon>Streptophyta</taxon>
        <taxon>Embryophyta</taxon>
        <taxon>Tracheophyta</taxon>
        <taxon>Spermatophyta</taxon>
        <taxon>Magnoliopsida</taxon>
        <taxon>eudicotyledons</taxon>
        <taxon>Gunneridae</taxon>
        <taxon>Pentapetalae</taxon>
        <taxon>asterids</taxon>
        <taxon>campanulids</taxon>
        <taxon>Asterales</taxon>
        <taxon>Asteraceae</taxon>
        <taxon>Carduoideae</taxon>
        <taxon>Cardueae</taxon>
        <taxon>Carduinae</taxon>
        <taxon>Cynara</taxon>
    </lineage>
</organism>
<accession>A0A124SEB3</accession>
<comment type="caution">
    <text evidence="1">The sequence shown here is derived from an EMBL/GenBank/DDBJ whole genome shotgun (WGS) entry which is preliminary data.</text>
</comment>
<dbReference type="Gramene" id="KVH99535">
    <property type="protein sequence ID" value="KVH99535"/>
    <property type="gene ID" value="Ccrd_022228"/>
</dbReference>
<keyword evidence="2" id="KW-1185">Reference proteome</keyword>
<gene>
    <name evidence="1" type="ORF">Ccrd_022228</name>
</gene>
<proteinExistence type="predicted"/>
<sequence length="187" mass="21361">MNKAVWFCGVVEVVEVGDKMIYSITHKNKNYEVKATYKVVHDVRDESFDYSCNHFVRNGILYRHAFKLVPVELLPARVRYGEMDVEKQVLINQAISMFDLIIGDVRNDKGSLTEFVEQLERLGDEITVDVPILTGIRNKGCGTGKRLVGMSERVSMNAKKPKRLCRTCEKMGWHDSRNCPSKGDSMK</sequence>
<dbReference type="AlphaFoldDB" id="A0A124SEB3"/>
<protein>
    <recommendedName>
        <fullName evidence="3">Protein FAR1-RELATED SEQUENCE</fullName>
    </recommendedName>
</protein>
<evidence type="ECO:0000313" key="2">
    <source>
        <dbReference type="Proteomes" id="UP000243975"/>
    </source>
</evidence>
<evidence type="ECO:0008006" key="3">
    <source>
        <dbReference type="Google" id="ProtNLM"/>
    </source>
</evidence>
<evidence type="ECO:0000313" key="1">
    <source>
        <dbReference type="EMBL" id="KVH99535.1"/>
    </source>
</evidence>
<name>A0A124SEB3_CYNCS</name>